<keyword evidence="1" id="KW-0732">Signal</keyword>
<evidence type="ECO:0000259" key="2">
    <source>
        <dbReference type="PROSITE" id="PS50234"/>
    </source>
</evidence>
<dbReference type="Gene3D" id="3.40.50.410">
    <property type="entry name" value="von Willebrand factor, type A domain"/>
    <property type="match status" value="1"/>
</dbReference>
<dbReference type="STRING" id="1685382.AVJ23_15250"/>
<reference evidence="3 4" key="1">
    <citation type="submission" date="2015-12" db="EMBL/GenBank/DDBJ databases">
        <authorList>
            <person name="Shamseldin A."/>
            <person name="Moawad H."/>
            <person name="Abd El-Rahim W.M."/>
            <person name="Sadowsky M.J."/>
        </authorList>
    </citation>
    <scope>NUCLEOTIDE SEQUENCE [LARGE SCALE GENOMIC DNA]</scope>
    <source>
        <strain evidence="3 4">SJ5A-1</strain>
    </source>
</reference>
<accession>A0A0W7WGQ5</accession>
<feature type="domain" description="VWFA" evidence="2">
    <location>
        <begin position="28"/>
        <end position="218"/>
    </location>
</feature>
<dbReference type="PROSITE" id="PS50234">
    <property type="entry name" value="VWFA"/>
    <property type="match status" value="1"/>
</dbReference>
<feature type="signal peptide" evidence="1">
    <location>
        <begin position="1"/>
        <end position="21"/>
    </location>
</feature>
<gene>
    <name evidence="3" type="ORF">AVJ23_15250</name>
</gene>
<sequence length="236" mass="24319">MRALSACLLSLSLALPLPSGAQQSCTDDAMIVFDGSGSMAEIGVNMVGVAKISEARLALRRVLPSVAAARRLGLVIYGPGGDRTCRNSELRFGPQWEAAPRILSEVDALRPVGGTPLTEGVRMAAEALDYRNTAGAVVLVTDGAETCGGAPCALAAELAENAPGLVVHVIGFKVDMRGELDRGGRPIIAARCLADRTGGRYVTAQTLDELAGALRLTLGCNLFGALSPVAIPRPGG</sequence>
<dbReference type="InterPro" id="IPR036465">
    <property type="entry name" value="vWFA_dom_sf"/>
</dbReference>
<evidence type="ECO:0000313" key="4">
    <source>
        <dbReference type="Proteomes" id="UP000054396"/>
    </source>
</evidence>
<dbReference type="SMART" id="SM00327">
    <property type="entry name" value="VWA"/>
    <property type="match status" value="1"/>
</dbReference>
<dbReference type="EMBL" id="LPXO01000010">
    <property type="protein sequence ID" value="KUF09804.1"/>
    <property type="molecule type" value="Genomic_DNA"/>
</dbReference>
<dbReference type="Pfam" id="PF13519">
    <property type="entry name" value="VWA_2"/>
    <property type="match status" value="1"/>
</dbReference>
<protein>
    <recommendedName>
        <fullName evidence="2">VWFA domain-containing protein</fullName>
    </recommendedName>
</protein>
<dbReference type="SUPFAM" id="SSF53300">
    <property type="entry name" value="vWA-like"/>
    <property type="match status" value="1"/>
</dbReference>
<dbReference type="AlphaFoldDB" id="A0A0W7WGQ5"/>
<comment type="caution">
    <text evidence="3">The sequence shown here is derived from an EMBL/GenBank/DDBJ whole genome shotgun (WGS) entry which is preliminary data.</text>
</comment>
<organism evidence="3 4">
    <name type="scientific">Pseudoponticoccus marisrubri</name>
    <dbReference type="NCBI Taxonomy" id="1685382"/>
    <lineage>
        <taxon>Bacteria</taxon>
        <taxon>Pseudomonadati</taxon>
        <taxon>Pseudomonadota</taxon>
        <taxon>Alphaproteobacteria</taxon>
        <taxon>Rhodobacterales</taxon>
        <taxon>Roseobacteraceae</taxon>
        <taxon>Pseudoponticoccus</taxon>
    </lineage>
</organism>
<dbReference type="RefSeq" id="WP_058863079.1">
    <property type="nucleotide sequence ID" value="NZ_LPXO01000010.1"/>
</dbReference>
<name>A0A0W7WGQ5_9RHOB</name>
<feature type="chain" id="PRO_5006936296" description="VWFA domain-containing protein" evidence="1">
    <location>
        <begin position="22"/>
        <end position="236"/>
    </location>
</feature>
<dbReference type="InterPro" id="IPR002035">
    <property type="entry name" value="VWF_A"/>
</dbReference>
<dbReference type="Proteomes" id="UP000054396">
    <property type="component" value="Unassembled WGS sequence"/>
</dbReference>
<keyword evidence="4" id="KW-1185">Reference proteome</keyword>
<proteinExistence type="predicted"/>
<evidence type="ECO:0000313" key="3">
    <source>
        <dbReference type="EMBL" id="KUF09804.1"/>
    </source>
</evidence>
<evidence type="ECO:0000256" key="1">
    <source>
        <dbReference type="SAM" id="SignalP"/>
    </source>
</evidence>